<reference evidence="1 2" key="1">
    <citation type="submission" date="2019-06" db="EMBL/GenBank/DDBJ databases">
        <title>Genome analyses of bacteria isolated from kimchi.</title>
        <authorList>
            <person name="Lee S."/>
            <person name="Ahn S."/>
            <person name="Roh S."/>
        </authorList>
    </citation>
    <scope>NUCLEOTIDE SEQUENCE [LARGE SCALE GENOMIC DNA]</scope>
    <source>
        <strain evidence="1 2">CBA4606</strain>
    </source>
</reference>
<dbReference type="EMBL" id="CP042382">
    <property type="protein sequence ID" value="QEA38644.1"/>
    <property type="molecule type" value="Genomic_DNA"/>
</dbReference>
<evidence type="ECO:0000313" key="2">
    <source>
        <dbReference type="Proteomes" id="UP000321272"/>
    </source>
</evidence>
<dbReference type="KEGG" id="paur:FGL86_05835"/>
<dbReference type="RefSeq" id="WP_147183706.1">
    <property type="nucleotide sequence ID" value="NZ_CP042382.1"/>
</dbReference>
<protein>
    <submittedName>
        <fullName evidence="1">Uncharacterized protein</fullName>
    </submittedName>
</protein>
<name>A0A5B8SQY6_9GAMM</name>
<dbReference type="Proteomes" id="UP000321272">
    <property type="component" value="Chromosome"/>
</dbReference>
<accession>A0A5B8SQY6</accession>
<gene>
    <name evidence="1" type="ORF">FGL86_05835</name>
</gene>
<dbReference type="AlphaFoldDB" id="A0A5B8SQY6"/>
<keyword evidence="2" id="KW-1185">Reference proteome</keyword>
<evidence type="ECO:0000313" key="1">
    <source>
        <dbReference type="EMBL" id="QEA38644.1"/>
    </source>
</evidence>
<dbReference type="OrthoDB" id="6183604at2"/>
<organism evidence="1 2">
    <name type="scientific">Pistricoccus aurantiacus</name>
    <dbReference type="NCBI Taxonomy" id="1883414"/>
    <lineage>
        <taxon>Bacteria</taxon>
        <taxon>Pseudomonadati</taxon>
        <taxon>Pseudomonadota</taxon>
        <taxon>Gammaproteobacteria</taxon>
        <taxon>Oceanospirillales</taxon>
        <taxon>Halomonadaceae</taxon>
        <taxon>Pistricoccus</taxon>
    </lineage>
</organism>
<proteinExistence type="predicted"/>
<sequence>MSPFRITQTMSTDAQRRTLHLLPALQTDPFDRVVPGDISLTITLSWLNEPVSPSSGWIIRQPYPNQLYFVGGSDDCHLGHFVSLPEDQLAGEVVFHWTVAAPGVPPGSFQVSHRLDLAFNKGVGQVYSMDVANWWTQSEFFSNEHATPEIGRNRFSRLKSQGVSPVRRACVDESIREGCRHVDIHESLSLPAITLNDCWTIERYGGDAGLASLEVLR</sequence>